<feature type="chain" id="PRO_5046697972" evidence="2">
    <location>
        <begin position="21"/>
        <end position="157"/>
    </location>
</feature>
<evidence type="ECO:0000256" key="2">
    <source>
        <dbReference type="SAM" id="SignalP"/>
    </source>
</evidence>
<feature type="region of interest" description="Disordered" evidence="1">
    <location>
        <begin position="15"/>
        <end position="105"/>
    </location>
</feature>
<comment type="caution">
    <text evidence="3">The sequence shown here is derived from an EMBL/GenBank/DDBJ whole genome shotgun (WGS) entry which is preliminary data.</text>
</comment>
<sequence>MSPVPTLVCALLLCGAPPHATGPTEPGSQPRAAALVPADGGPDPGTVPVSDEYGSDRGRPPPTGEPEPDPSPSVPRSAASPTPGTASESPREATPVVRHVASPEPAATASGALGRVSTGLLAVLALLVLGLRLSVGWPRFPEPYLGRRRRPSARRFG</sequence>
<evidence type="ECO:0000313" key="4">
    <source>
        <dbReference type="Proteomes" id="UP000806528"/>
    </source>
</evidence>
<dbReference type="EMBL" id="JADBGI010000029">
    <property type="protein sequence ID" value="MBE3001847.1"/>
    <property type="molecule type" value="Genomic_DNA"/>
</dbReference>
<evidence type="ECO:0000256" key="1">
    <source>
        <dbReference type="SAM" id="MobiDB-lite"/>
    </source>
</evidence>
<keyword evidence="2" id="KW-0732">Signal</keyword>
<organism evidence="3 4">
    <name type="scientific">Nocardiopsis coralli</name>
    <dbReference type="NCBI Taxonomy" id="2772213"/>
    <lineage>
        <taxon>Bacteria</taxon>
        <taxon>Bacillati</taxon>
        <taxon>Actinomycetota</taxon>
        <taxon>Actinomycetes</taxon>
        <taxon>Streptosporangiales</taxon>
        <taxon>Nocardiopsidaceae</taxon>
        <taxon>Nocardiopsis</taxon>
    </lineage>
</organism>
<proteinExistence type="predicted"/>
<feature type="compositionally biased region" description="Pro residues" evidence="1">
    <location>
        <begin position="60"/>
        <end position="73"/>
    </location>
</feature>
<name>A0ABR9PDF1_9ACTN</name>
<accession>A0ABR9PDF1</accession>
<reference evidence="3 4" key="1">
    <citation type="submission" date="2020-09" db="EMBL/GenBank/DDBJ databases">
        <title>Diversity and distribution of actinomycetes associated with coral in the coast of Hainan.</title>
        <authorList>
            <person name="Li F."/>
        </authorList>
    </citation>
    <scope>NUCLEOTIDE SEQUENCE [LARGE SCALE GENOMIC DNA]</scope>
    <source>
        <strain evidence="3 4">HNM0947</strain>
    </source>
</reference>
<protein>
    <submittedName>
        <fullName evidence="3">Uncharacterized protein</fullName>
    </submittedName>
</protein>
<feature type="compositionally biased region" description="Low complexity" evidence="1">
    <location>
        <begin position="74"/>
        <end position="83"/>
    </location>
</feature>
<gene>
    <name evidence="3" type="ORF">IDM40_24585</name>
</gene>
<feature type="signal peptide" evidence="2">
    <location>
        <begin position="1"/>
        <end position="20"/>
    </location>
</feature>
<keyword evidence="4" id="KW-1185">Reference proteome</keyword>
<evidence type="ECO:0000313" key="3">
    <source>
        <dbReference type="EMBL" id="MBE3001847.1"/>
    </source>
</evidence>
<dbReference type="RefSeq" id="WP_193124454.1">
    <property type="nucleotide sequence ID" value="NZ_JADBGI010000029.1"/>
</dbReference>
<dbReference type="Proteomes" id="UP000806528">
    <property type="component" value="Unassembled WGS sequence"/>
</dbReference>